<accession>J6EV47</accession>
<proteinExistence type="predicted"/>
<evidence type="ECO:0000313" key="1">
    <source>
        <dbReference type="EMBL" id="EJT48469.1"/>
    </source>
</evidence>
<comment type="caution">
    <text evidence="1">The sequence shown here is derived from an EMBL/GenBank/DDBJ whole genome shotgun (WGS) entry which is preliminary data.</text>
</comment>
<name>J6EV47_TRIAS</name>
<dbReference type="PANTHER" id="PTHR36839">
    <property type="entry name" value="METALLO-BETA-LACTAMASE FAMILY PROTEIN (AFU_ORTHOLOGUE AFUA_5G12770)"/>
    <property type="match status" value="1"/>
</dbReference>
<organism evidence="1 2">
    <name type="scientific">Trichosporon asahii var. asahii (strain ATCC 90039 / CBS 2479 / JCM 2466 / KCTC 7840 / NBRC 103889/ NCYC 2677 / UAMH 7654)</name>
    <name type="common">Yeast</name>
    <dbReference type="NCBI Taxonomy" id="1186058"/>
    <lineage>
        <taxon>Eukaryota</taxon>
        <taxon>Fungi</taxon>
        <taxon>Dikarya</taxon>
        <taxon>Basidiomycota</taxon>
        <taxon>Agaricomycotina</taxon>
        <taxon>Tremellomycetes</taxon>
        <taxon>Trichosporonales</taxon>
        <taxon>Trichosporonaceae</taxon>
        <taxon>Trichosporon</taxon>
    </lineage>
</organism>
<dbReference type="OrthoDB" id="17458at2759"/>
<sequence length="260" mass="29541">MADTIIELPKAHPPPHVLEVLGASGELPICVTCATQYPAPRKDYPRQWVPGSGQMWTFHGALMAERKNELLQDREDKRIYLIQTTPGFAINQTHCSWFCDLGLRRSPDACAGRMASQPRATAEGDRHQSPAHDRVEFWVGTKQLLPNVRLYQCAGHFPGSSVLHWDRDAEPDADSQTKGGLLLTADTIMVQADRRGFTFIWSAPNWVLREHKVKFRQASSTWPHRFIRENADQVFESSVDKYLAKIGWKEEGEKLVPLKR</sequence>
<dbReference type="RefSeq" id="XP_014179227.1">
    <property type="nucleotide sequence ID" value="XM_014323752.1"/>
</dbReference>
<dbReference type="VEuPathDB" id="FungiDB:A1Q1_02490"/>
<dbReference type="Proteomes" id="UP000002748">
    <property type="component" value="Unassembled WGS sequence"/>
</dbReference>
<dbReference type="AlphaFoldDB" id="J6EV47"/>
<reference evidence="1 2" key="1">
    <citation type="journal article" date="2012" name="Eukaryot. Cell">
        <title>Draft genome sequence of CBS 2479, the standard type strain of Trichosporon asahii.</title>
        <authorList>
            <person name="Yang R.Y."/>
            <person name="Li H.T."/>
            <person name="Zhu H."/>
            <person name="Zhou G.P."/>
            <person name="Wang M."/>
            <person name="Wang L."/>
        </authorList>
    </citation>
    <scope>NUCLEOTIDE SEQUENCE [LARGE SCALE GENOMIC DNA]</scope>
    <source>
        <strain evidence="2">ATCC 90039 / CBS 2479 / JCM 2466 / KCTC 7840 / NCYC 2677 / UAMH 7654</strain>
    </source>
</reference>
<protein>
    <submittedName>
        <fullName evidence="1">Uncharacterized protein</fullName>
    </submittedName>
</protein>
<gene>
    <name evidence="1" type="ORF">A1Q1_02490</name>
</gene>
<dbReference type="HOGENOM" id="CLU_047034_0_0_1"/>
<dbReference type="PANTHER" id="PTHR36839:SF1">
    <property type="entry name" value="METALLO-BETA-LACTAMASE FAMILY PROTEIN (AFU_ORTHOLOGUE AFUA_5G12770)"/>
    <property type="match status" value="1"/>
</dbReference>
<dbReference type="GeneID" id="25986004"/>
<dbReference type="KEGG" id="tasa:A1Q1_02490"/>
<evidence type="ECO:0000313" key="2">
    <source>
        <dbReference type="Proteomes" id="UP000002748"/>
    </source>
</evidence>
<dbReference type="EMBL" id="ALBS01000203">
    <property type="protein sequence ID" value="EJT48469.1"/>
    <property type="molecule type" value="Genomic_DNA"/>
</dbReference>